<dbReference type="EMBL" id="JAGEPA010000001">
    <property type="protein sequence ID" value="MBO1434566.1"/>
    <property type="molecule type" value="Genomic_DNA"/>
</dbReference>
<feature type="transmembrane region" description="Helical" evidence="1">
    <location>
        <begin position="36"/>
        <end position="63"/>
    </location>
</feature>
<gene>
    <name evidence="2" type="ORF">J4P68_35455</name>
</gene>
<name>A0ABS3MSU0_9BRAD</name>
<feature type="transmembrane region" description="Helical" evidence="1">
    <location>
        <begin position="7"/>
        <end position="30"/>
    </location>
</feature>
<evidence type="ECO:0000313" key="3">
    <source>
        <dbReference type="Proteomes" id="UP000692816"/>
    </source>
</evidence>
<keyword evidence="1" id="KW-1133">Transmembrane helix</keyword>
<protein>
    <submittedName>
        <fullName evidence="2">Uncharacterized protein</fullName>
    </submittedName>
</protein>
<evidence type="ECO:0000256" key="1">
    <source>
        <dbReference type="SAM" id="Phobius"/>
    </source>
</evidence>
<dbReference type="Proteomes" id="UP000692816">
    <property type="component" value="Unassembled WGS sequence"/>
</dbReference>
<comment type="caution">
    <text evidence="2">The sequence shown here is derived from an EMBL/GenBank/DDBJ whole genome shotgun (WGS) entry which is preliminary data.</text>
</comment>
<proteinExistence type="predicted"/>
<keyword evidence="1" id="KW-0472">Membrane</keyword>
<reference evidence="2" key="1">
    <citation type="journal article" date="2021" name="Int. J. Syst. Evol. Microbiol.">
        <title>Bradyrhizobium septentrionale sp. nov. (sv. septentrionale) and Bradyrhizobium quebecense sp. nov. (sv. septentrionale) associated with legumes native to Canada possess rearranged symbiosis genes and numerous insertion sequences.</title>
        <authorList>
            <person name="Bromfield E.S.P."/>
            <person name="Cloutier S."/>
        </authorList>
    </citation>
    <scope>NUCLEOTIDE SEQUENCE</scope>
    <source>
        <strain evidence="2">12S5</strain>
    </source>
</reference>
<organism evidence="2 3">
    <name type="scientific">Bradyrhizobium quebecense</name>
    <dbReference type="NCBI Taxonomy" id="2748629"/>
    <lineage>
        <taxon>Bacteria</taxon>
        <taxon>Pseudomonadati</taxon>
        <taxon>Pseudomonadota</taxon>
        <taxon>Alphaproteobacteria</taxon>
        <taxon>Hyphomicrobiales</taxon>
        <taxon>Nitrobacteraceae</taxon>
        <taxon>Bradyrhizobium</taxon>
    </lineage>
</organism>
<keyword evidence="1" id="KW-0812">Transmembrane</keyword>
<accession>A0ABS3MSU0</accession>
<evidence type="ECO:0000313" key="2">
    <source>
        <dbReference type="EMBL" id="MBO1434566.1"/>
    </source>
</evidence>
<dbReference type="RefSeq" id="WP_207837281.1">
    <property type="nucleotide sequence ID" value="NZ_CP088282.1"/>
</dbReference>
<sequence>MIKVLKAAAHIVWAVSIISLGTLIGASFGWVHHGWIGAIAVGTIGFSVGALLAADPLLVLHFLHGGL</sequence>
<keyword evidence="3" id="KW-1185">Reference proteome</keyword>